<dbReference type="GO" id="GO:0009307">
    <property type="term" value="P:DNA restriction-modification system"/>
    <property type="evidence" value="ECO:0007669"/>
    <property type="project" value="InterPro"/>
</dbReference>
<evidence type="ECO:0000313" key="1">
    <source>
        <dbReference type="EMBL" id="CDC74988.1"/>
    </source>
</evidence>
<dbReference type="GO" id="GO:0009007">
    <property type="term" value="F:site-specific DNA-methyltransferase (adenine-specific) activity"/>
    <property type="evidence" value="ECO:0007669"/>
    <property type="project" value="InterPro"/>
</dbReference>
<dbReference type="Pfam" id="PF05869">
    <property type="entry name" value="Dam"/>
    <property type="match status" value="1"/>
</dbReference>
<reference evidence="1" key="1">
    <citation type="submission" date="2012-11" db="EMBL/GenBank/DDBJ databases">
        <title>Dependencies among metagenomic species, viruses, plasmids and units of genetic variation.</title>
        <authorList>
            <person name="Nielsen H.B."/>
            <person name="Almeida M."/>
            <person name="Juncker A.S."/>
            <person name="Rasmussen S."/>
            <person name="Li J."/>
            <person name="Sunagawa S."/>
            <person name="Plichta D."/>
            <person name="Gautier L."/>
            <person name="Le Chatelier E."/>
            <person name="Peletier E."/>
            <person name="Bonde I."/>
            <person name="Nielsen T."/>
            <person name="Manichanh C."/>
            <person name="Arumugam M."/>
            <person name="Batto J."/>
            <person name="Santos M.B.Q.D."/>
            <person name="Blom N."/>
            <person name="Borruel N."/>
            <person name="Burgdorf K.S."/>
            <person name="Boumezbeur F."/>
            <person name="Casellas F."/>
            <person name="Dore J."/>
            <person name="Guarner F."/>
            <person name="Hansen T."/>
            <person name="Hildebrand F."/>
            <person name="Kaas R.S."/>
            <person name="Kennedy S."/>
            <person name="Kristiansen K."/>
            <person name="Kultima J.R."/>
            <person name="Leonard P."/>
            <person name="Levenez F."/>
            <person name="Lund O."/>
            <person name="Moumen B."/>
            <person name="Le Paslier D."/>
            <person name="Pons N."/>
            <person name="Pedersen O."/>
            <person name="Prifti E."/>
            <person name="Qin J."/>
            <person name="Raes J."/>
            <person name="Tap J."/>
            <person name="Tims S."/>
            <person name="Ussery D.W."/>
            <person name="Yamada T."/>
            <person name="MetaHit consortium"/>
            <person name="Renault P."/>
            <person name="Sicheritz-Ponten T."/>
            <person name="Bork P."/>
            <person name="Wang J."/>
            <person name="Brunak S."/>
            <person name="Ehrlich S.D."/>
        </authorList>
    </citation>
    <scope>NUCLEOTIDE SEQUENCE [LARGE SCALE GENOMIC DNA]</scope>
</reference>
<gene>
    <name evidence="1" type="ORF">BN626_01907</name>
</gene>
<dbReference type="InterPro" id="IPR008593">
    <property type="entry name" value="Dam_MeTrfase"/>
</dbReference>
<dbReference type="GO" id="GO:0003677">
    <property type="term" value="F:DNA binding"/>
    <property type="evidence" value="ECO:0007669"/>
    <property type="project" value="InterPro"/>
</dbReference>
<evidence type="ECO:0000313" key="2">
    <source>
        <dbReference type="Proteomes" id="UP000018162"/>
    </source>
</evidence>
<comment type="caution">
    <text evidence="1">The sequence shown here is derived from an EMBL/GenBank/DDBJ whole genome shotgun (WGS) entry which is preliminary data.</text>
</comment>
<proteinExistence type="predicted"/>
<evidence type="ECO:0008006" key="3">
    <source>
        <dbReference type="Google" id="ProtNLM"/>
    </source>
</evidence>
<protein>
    <recommendedName>
        <fullName evidence="3">Phage N-6-adenine-methyltransferase</fullName>
    </recommendedName>
</protein>
<dbReference type="Proteomes" id="UP000018162">
    <property type="component" value="Unassembled WGS sequence"/>
</dbReference>
<accession>R6TNK7</accession>
<sequence>MNGALLSSKNMGWCTPANFFSELDQEFHFNLDPAATDKSAKCARYFTPADDGLKADWGGVSRVL</sequence>
<dbReference type="AlphaFoldDB" id="R6TNK7"/>
<name>R6TNK7_9FIRM</name>
<dbReference type="EMBL" id="CBFV010000091">
    <property type="protein sequence ID" value="CDC74988.1"/>
    <property type="molecule type" value="Genomic_DNA"/>
</dbReference>
<organism evidence="1 2">
    <name type="scientific">Agathobacter rectalis CAG:36</name>
    <dbReference type="NCBI Taxonomy" id="1263079"/>
    <lineage>
        <taxon>Bacteria</taxon>
        <taxon>Bacillati</taxon>
        <taxon>Bacillota</taxon>
        <taxon>Clostridia</taxon>
        <taxon>Lachnospirales</taxon>
        <taxon>Lachnospiraceae</taxon>
        <taxon>Agathobacter</taxon>
    </lineage>
</organism>